<accession>A0A0J1BM68</accession>
<dbReference type="InterPro" id="IPR007401">
    <property type="entry name" value="DUF454"/>
</dbReference>
<keyword evidence="1" id="KW-0472">Membrane</keyword>
<feature type="transmembrane region" description="Helical" evidence="1">
    <location>
        <begin position="33"/>
        <end position="55"/>
    </location>
</feature>
<reference evidence="2" key="1">
    <citation type="submission" date="2015-05" db="EMBL/GenBank/DDBJ databases">
        <title>Permanent draft genome of Rhodopirellula islandicus K833.</title>
        <authorList>
            <person name="Kizina J."/>
            <person name="Richter M."/>
            <person name="Glockner F.O."/>
            <person name="Harder J."/>
        </authorList>
    </citation>
    <scope>NUCLEOTIDE SEQUENCE [LARGE SCALE GENOMIC DNA]</scope>
    <source>
        <strain evidence="2">K833</strain>
    </source>
</reference>
<dbReference type="PANTHER" id="PTHR35813">
    <property type="entry name" value="INNER MEMBRANE PROTEIN YBAN"/>
    <property type="match status" value="1"/>
</dbReference>
<feature type="transmembrane region" description="Helical" evidence="1">
    <location>
        <begin position="102"/>
        <end position="120"/>
    </location>
</feature>
<dbReference type="STRING" id="595434.RISK_000653"/>
<evidence type="ECO:0008006" key="4">
    <source>
        <dbReference type="Google" id="ProtNLM"/>
    </source>
</evidence>
<dbReference type="EMBL" id="LECT01000006">
    <property type="protein sequence ID" value="KLU07575.1"/>
    <property type="molecule type" value="Genomic_DNA"/>
</dbReference>
<dbReference type="PANTHER" id="PTHR35813:SF1">
    <property type="entry name" value="INNER MEMBRANE PROTEIN YBAN"/>
    <property type="match status" value="1"/>
</dbReference>
<keyword evidence="1" id="KW-1133">Transmembrane helix</keyword>
<dbReference type="Pfam" id="PF04304">
    <property type="entry name" value="DUF454"/>
    <property type="match status" value="1"/>
</dbReference>
<keyword evidence="1" id="KW-0812">Transmembrane</keyword>
<comment type="caution">
    <text evidence="2">The sequence shown here is derived from an EMBL/GenBank/DDBJ whole genome shotgun (WGS) entry which is preliminary data.</text>
</comment>
<evidence type="ECO:0000313" key="2">
    <source>
        <dbReference type="EMBL" id="KLU07575.1"/>
    </source>
</evidence>
<dbReference type="Proteomes" id="UP000036367">
    <property type="component" value="Unassembled WGS sequence"/>
</dbReference>
<organism evidence="2 3">
    <name type="scientific">Rhodopirellula islandica</name>
    <dbReference type="NCBI Taxonomy" id="595434"/>
    <lineage>
        <taxon>Bacteria</taxon>
        <taxon>Pseudomonadati</taxon>
        <taxon>Planctomycetota</taxon>
        <taxon>Planctomycetia</taxon>
        <taxon>Pirellulales</taxon>
        <taxon>Pirellulaceae</taxon>
        <taxon>Rhodopirellula</taxon>
    </lineage>
</organism>
<protein>
    <recommendedName>
        <fullName evidence="4">Transmembrane protein</fullName>
    </recommendedName>
</protein>
<dbReference type="GO" id="GO:0005886">
    <property type="term" value="C:plasma membrane"/>
    <property type="evidence" value="ECO:0007669"/>
    <property type="project" value="TreeGrafter"/>
</dbReference>
<name>A0A0J1BM68_RHOIS</name>
<dbReference type="AlphaFoldDB" id="A0A0J1BM68"/>
<sequence>MAIAPAQSEQIGRKFSMVETASMIEPARGIKRWLYWFLAGLFFALAMVGVVLPGIPTTPFLLLMCYFLIRVSPSWHAKAMAWPIVGGPLRDWHNQGGVRPGVKVVAITMVTVLVGSTLILSSLHVAAKLVTLSAAAYGIFVVLRLPTVPSN</sequence>
<proteinExistence type="predicted"/>
<gene>
    <name evidence="2" type="ORF">RISK_000653</name>
</gene>
<evidence type="ECO:0000256" key="1">
    <source>
        <dbReference type="SAM" id="Phobius"/>
    </source>
</evidence>
<dbReference type="PATRIC" id="fig|595434.4.peg.634"/>
<dbReference type="RefSeq" id="WP_236695968.1">
    <property type="nucleotide sequence ID" value="NZ_LECT01000006.1"/>
</dbReference>
<keyword evidence="3" id="KW-1185">Reference proteome</keyword>
<feature type="transmembrane region" description="Helical" evidence="1">
    <location>
        <begin position="126"/>
        <end position="145"/>
    </location>
</feature>
<evidence type="ECO:0000313" key="3">
    <source>
        <dbReference type="Proteomes" id="UP000036367"/>
    </source>
</evidence>